<organism evidence="3 4">
    <name type="scientific">Phytophthora oleae</name>
    <dbReference type="NCBI Taxonomy" id="2107226"/>
    <lineage>
        <taxon>Eukaryota</taxon>
        <taxon>Sar</taxon>
        <taxon>Stramenopiles</taxon>
        <taxon>Oomycota</taxon>
        <taxon>Peronosporomycetes</taxon>
        <taxon>Peronosporales</taxon>
        <taxon>Peronosporaceae</taxon>
        <taxon>Phytophthora</taxon>
    </lineage>
</organism>
<name>A0ABD3F6A9_9STRA</name>
<evidence type="ECO:0008006" key="5">
    <source>
        <dbReference type="Google" id="ProtNLM"/>
    </source>
</evidence>
<feature type="transmembrane region" description="Helical" evidence="2">
    <location>
        <begin position="473"/>
        <end position="498"/>
    </location>
</feature>
<keyword evidence="2" id="KW-1133">Transmembrane helix</keyword>
<keyword evidence="4" id="KW-1185">Reference proteome</keyword>
<keyword evidence="2" id="KW-0472">Membrane</keyword>
<dbReference type="EMBL" id="JBIMZQ010000038">
    <property type="protein sequence ID" value="KAL3660985.1"/>
    <property type="molecule type" value="Genomic_DNA"/>
</dbReference>
<feature type="transmembrane region" description="Helical" evidence="2">
    <location>
        <begin position="649"/>
        <end position="671"/>
    </location>
</feature>
<evidence type="ECO:0000313" key="3">
    <source>
        <dbReference type="EMBL" id="KAL3660985.1"/>
    </source>
</evidence>
<dbReference type="Proteomes" id="UP001632037">
    <property type="component" value="Unassembled WGS sequence"/>
</dbReference>
<gene>
    <name evidence="3" type="ORF">V7S43_014000</name>
</gene>
<feature type="transmembrane region" description="Helical" evidence="2">
    <location>
        <begin position="275"/>
        <end position="294"/>
    </location>
</feature>
<protein>
    <recommendedName>
        <fullName evidence="5">Transmembrane protein</fullName>
    </recommendedName>
</protein>
<feature type="compositionally biased region" description="Polar residues" evidence="1">
    <location>
        <begin position="720"/>
        <end position="741"/>
    </location>
</feature>
<feature type="transmembrane region" description="Helical" evidence="2">
    <location>
        <begin position="71"/>
        <end position="91"/>
    </location>
</feature>
<evidence type="ECO:0000313" key="4">
    <source>
        <dbReference type="Proteomes" id="UP001632037"/>
    </source>
</evidence>
<feature type="region of interest" description="Disordered" evidence="1">
    <location>
        <begin position="716"/>
        <end position="741"/>
    </location>
</feature>
<feature type="transmembrane region" description="Helical" evidence="2">
    <location>
        <begin position="112"/>
        <end position="130"/>
    </location>
</feature>
<feature type="transmembrane region" description="Helical" evidence="2">
    <location>
        <begin position="150"/>
        <end position="170"/>
    </location>
</feature>
<reference evidence="3 4" key="1">
    <citation type="submission" date="2024-09" db="EMBL/GenBank/DDBJ databases">
        <title>Genome sequencing and assembly of Phytophthora oleae, isolate VK10A, causative agent of rot of olive drupes.</title>
        <authorList>
            <person name="Conti Taguali S."/>
            <person name="Riolo M."/>
            <person name="La Spada F."/>
            <person name="Cacciola S.O."/>
            <person name="Dionisio G."/>
        </authorList>
    </citation>
    <scope>NUCLEOTIDE SEQUENCE [LARGE SCALE GENOMIC DNA]</scope>
    <source>
        <strain evidence="3 4">VK10A</strain>
    </source>
</reference>
<feature type="transmembrane region" description="Helical" evidence="2">
    <location>
        <begin position="592"/>
        <end position="610"/>
    </location>
</feature>
<proteinExistence type="predicted"/>
<evidence type="ECO:0000256" key="1">
    <source>
        <dbReference type="SAM" id="MobiDB-lite"/>
    </source>
</evidence>
<keyword evidence="2" id="KW-0812">Transmembrane</keyword>
<dbReference type="AlphaFoldDB" id="A0ABD3F6A9"/>
<feature type="transmembrane region" description="Helical" evidence="2">
    <location>
        <begin position="432"/>
        <end position="453"/>
    </location>
</feature>
<accession>A0ABD3F6A9</accession>
<sequence length="741" mass="82192">MLQHAAESFRWLQEQQNGVVPSELGVFEFLVLCFEQVAVAGAVINCFQAEDFDGGDAPLSLPVVLDHVPQVLMVIITVSLFVVWGSRLIQWGLRSALLECTCPVKFATRRRYFPPVIALLKLFFLFYVTLRLNSSPGLEWKQQTSALCSALILVLCELVDSVAIAHTWLVSRARGEIIYDWGVEEASGEVTTKQLILTFFGRWKDCGMVSSFLNQSEMLLLLSEVPSMAWASWTCCQRGSTPERLSYQLHRYVTVMTIVMGMNVVEVTPTLDNDIVGAIVFLVADVVLTGLRLYEGRHRRRERRHVARAQRLTMTPTNSTSNTPTSEVLSSPYIETAAPGACREVPIQRHLMPTERSESVLKQCLALIRLGVWKETVLNGVPPKEWALAVLDCAYSVLVVLNFYETTDAAEIQVMTGLKSDESLMDQVDNSVLYLAIGFSTTLGVSLLGRWYVMYSSKVESAWGPHNSIRPNFFAVRVVVVKVTLLPVSIYIFAVVFVQDKLFTPKRGVNALVADLICAIAAARAVDSLGRAFQGLGRSAVGLPGADAVEGSRHEKASIALQVFWDRFNDFLVPLGIVHLVISTTDVGENFIVVYFLLVVCVLHAVIAYVDAVDITSATYLAERLGYLVAVTFLVRNSSKYVERQGMDLFAPVLLVAMEFLLLLVALISLWKTRRKLQKEETSAPLRRAMTHSMPMLASMSSLSPGVSSVDAVHTDLKEQQPSPLNSCRAQSSSSYRNMTR</sequence>
<evidence type="ECO:0000256" key="2">
    <source>
        <dbReference type="SAM" id="Phobius"/>
    </source>
</evidence>
<comment type="caution">
    <text evidence="3">The sequence shown here is derived from an EMBL/GenBank/DDBJ whole genome shotgun (WGS) entry which is preliminary data.</text>
</comment>
<feature type="transmembrane region" description="Helical" evidence="2">
    <location>
        <begin position="252"/>
        <end position="269"/>
    </location>
</feature>